<name>A0A6M5YMY1_9BACT</name>
<dbReference type="KEGG" id="ftj:FTUN_2956"/>
<protein>
    <submittedName>
        <fullName evidence="1">Uncharacterized protein</fullName>
    </submittedName>
</protein>
<accession>A0A6M5YMY1</accession>
<proteinExistence type="predicted"/>
<keyword evidence="2" id="KW-1185">Reference proteome</keyword>
<evidence type="ECO:0000313" key="1">
    <source>
        <dbReference type="EMBL" id="QJW95407.1"/>
    </source>
</evidence>
<organism evidence="1 2">
    <name type="scientific">Frigoriglobus tundricola</name>
    <dbReference type="NCBI Taxonomy" id="2774151"/>
    <lineage>
        <taxon>Bacteria</taxon>
        <taxon>Pseudomonadati</taxon>
        <taxon>Planctomycetota</taxon>
        <taxon>Planctomycetia</taxon>
        <taxon>Gemmatales</taxon>
        <taxon>Gemmataceae</taxon>
        <taxon>Frigoriglobus</taxon>
    </lineage>
</organism>
<gene>
    <name evidence="1" type="ORF">FTUN_2956</name>
</gene>
<sequence>MPTQLFAKLFTSLGMVLVLSGCDKLQPGAKVKLEPVSITLFRQDQLVGSAHRHTLFVNNVEVGLISNGATKTFHFVPVPGKNILCVEAYDPFVKNPRSNTVALDVPSGGHIDASVKWFINGTGGDLQLEARVK</sequence>
<dbReference type="AlphaFoldDB" id="A0A6M5YMY1"/>
<reference evidence="2" key="1">
    <citation type="submission" date="2020-05" db="EMBL/GenBank/DDBJ databases">
        <title>Frigoriglobus tundricola gen. nov., sp. nov., a psychrotolerant cellulolytic planctomycete of the family Gemmataceae with two divergent copies of 16S rRNA gene.</title>
        <authorList>
            <person name="Kulichevskaya I.S."/>
            <person name="Ivanova A.A."/>
            <person name="Naumoff D.G."/>
            <person name="Beletsky A.V."/>
            <person name="Rijpstra W.I.C."/>
            <person name="Sinninghe Damste J.S."/>
            <person name="Mardanov A.V."/>
            <person name="Ravin N.V."/>
            <person name="Dedysh S.N."/>
        </authorList>
    </citation>
    <scope>NUCLEOTIDE SEQUENCE [LARGE SCALE GENOMIC DNA]</scope>
    <source>
        <strain evidence="2">PL17</strain>
    </source>
</reference>
<evidence type="ECO:0000313" key="2">
    <source>
        <dbReference type="Proteomes" id="UP000503447"/>
    </source>
</evidence>
<dbReference type="Proteomes" id="UP000503447">
    <property type="component" value="Chromosome"/>
</dbReference>
<dbReference type="EMBL" id="CP053452">
    <property type="protein sequence ID" value="QJW95407.1"/>
    <property type="molecule type" value="Genomic_DNA"/>
</dbReference>
<dbReference type="RefSeq" id="WP_171471194.1">
    <property type="nucleotide sequence ID" value="NZ_CP053452.2"/>
</dbReference>